<comment type="subunit">
    <text evidence="4">Interacts with IscS.</text>
</comment>
<dbReference type="GO" id="GO:0097163">
    <property type="term" value="F:sulfur carrier activity"/>
    <property type="evidence" value="ECO:0007669"/>
    <property type="project" value="UniProtKB-UniRule"/>
</dbReference>
<comment type="subcellular location">
    <subcellularLocation>
        <location evidence="4">Cytoplasm</location>
    </subcellularLocation>
</comment>
<evidence type="ECO:0000259" key="5">
    <source>
        <dbReference type="PROSITE" id="PS01148"/>
    </source>
</evidence>
<feature type="domain" description="UPF0033" evidence="5">
    <location>
        <begin position="47"/>
        <end position="71"/>
    </location>
</feature>
<gene>
    <name evidence="4" type="primary">tusA</name>
    <name evidence="6" type="ORF">EM595_0260</name>
</gene>
<dbReference type="InterPro" id="IPR022931">
    <property type="entry name" value="Sulphur_carrier_TusA"/>
</dbReference>
<keyword evidence="2 4" id="KW-0963">Cytoplasm</keyword>
<evidence type="ECO:0000256" key="1">
    <source>
        <dbReference type="ARBA" id="ARBA00008984"/>
    </source>
</evidence>
<name>A0A0U5GGZ0_9GAMM</name>
<dbReference type="CDD" id="cd03423">
    <property type="entry name" value="SirA"/>
    <property type="match status" value="1"/>
</dbReference>
<dbReference type="GO" id="GO:0002143">
    <property type="term" value="P:tRNA wobble position uridine thiolation"/>
    <property type="evidence" value="ECO:0007669"/>
    <property type="project" value="InterPro"/>
</dbReference>
<protein>
    <recommendedName>
        <fullName evidence="4">Sulfur carrier protein TusA</fullName>
    </recommendedName>
    <alternativeName>
        <fullName evidence="4">Sulfur mediator TusA</fullName>
    </alternativeName>
    <alternativeName>
        <fullName evidence="4">Sulfur transfer protein TusA</fullName>
    </alternativeName>
    <alternativeName>
        <fullName evidence="4">tRNA 2-thiouridine synthesizing protein A</fullName>
    </alternativeName>
</protein>
<keyword evidence="3 4" id="KW-0819">tRNA processing</keyword>
<keyword evidence="7" id="KW-1185">Reference proteome</keyword>
<dbReference type="PANTHER" id="PTHR33279:SF2">
    <property type="entry name" value="SULFUR CARRIER PROTEIN TUSA"/>
    <property type="match status" value="1"/>
</dbReference>
<reference evidence="7" key="1">
    <citation type="submission" date="2015-11" db="EMBL/GenBank/DDBJ databases">
        <authorList>
            <person name="Blom J."/>
        </authorList>
    </citation>
    <scope>NUCLEOTIDE SEQUENCE [LARGE SCALE GENOMIC DNA]</scope>
</reference>
<dbReference type="STRING" id="1619313.EM595_0260"/>
<dbReference type="Gene3D" id="3.30.110.40">
    <property type="entry name" value="TusA-like domain"/>
    <property type="match status" value="1"/>
</dbReference>
<dbReference type="HAMAP" id="MF_00413">
    <property type="entry name" value="Thiourid_synth_A"/>
    <property type="match status" value="1"/>
</dbReference>
<evidence type="ECO:0000256" key="2">
    <source>
        <dbReference type="ARBA" id="ARBA00022490"/>
    </source>
</evidence>
<dbReference type="PATRIC" id="fig|1619313.3.peg.271"/>
<dbReference type="GO" id="GO:0005737">
    <property type="term" value="C:cytoplasm"/>
    <property type="evidence" value="ECO:0007669"/>
    <property type="project" value="UniProtKB-SubCell"/>
</dbReference>
<feature type="active site" description="Cysteine persulfide intermediate" evidence="4">
    <location>
        <position position="54"/>
    </location>
</feature>
<evidence type="ECO:0000313" key="7">
    <source>
        <dbReference type="Proteomes" id="UP000059419"/>
    </source>
</evidence>
<dbReference type="PROSITE" id="PS01148">
    <property type="entry name" value="UPF0033"/>
    <property type="match status" value="1"/>
</dbReference>
<comment type="similarity">
    <text evidence="1 4">Belongs to the sulfur carrier protein TusA family.</text>
</comment>
<evidence type="ECO:0000313" key="6">
    <source>
        <dbReference type="EMBL" id="CUU22497.1"/>
    </source>
</evidence>
<dbReference type="InterPro" id="IPR001455">
    <property type="entry name" value="TusA-like"/>
</dbReference>
<dbReference type="AlphaFoldDB" id="A0A0U5GGZ0"/>
<dbReference type="PANTHER" id="PTHR33279">
    <property type="entry name" value="SULFUR CARRIER PROTEIN YEDF-RELATED"/>
    <property type="match status" value="1"/>
</dbReference>
<comment type="pathway">
    <text evidence="4">tRNA modification.</text>
</comment>
<dbReference type="InterPro" id="IPR036868">
    <property type="entry name" value="TusA-like_sf"/>
</dbReference>
<proteinExistence type="inferred from homology"/>
<sequence>MQWLILAQTISLTTRLAPGGVRGKMCGHSPCEREMMSDIFADADKTLDALGLRCPEPVMMVRKTVRQMADGETLLIIADDPATTRDIPGFCQFMEHQLIAQHTDSLPYRYLLKKGL</sequence>
<dbReference type="Pfam" id="PF01206">
    <property type="entry name" value="TusA"/>
    <property type="match status" value="1"/>
</dbReference>
<dbReference type="Proteomes" id="UP000059419">
    <property type="component" value="Chromosome 1"/>
</dbReference>
<evidence type="ECO:0000256" key="4">
    <source>
        <dbReference type="HAMAP-Rule" id="MF_00413"/>
    </source>
</evidence>
<dbReference type="EMBL" id="LN907827">
    <property type="protein sequence ID" value="CUU22497.1"/>
    <property type="molecule type" value="Genomic_DNA"/>
</dbReference>
<accession>A0A0U5GGZ0</accession>
<organism evidence="6 7">
    <name type="scientific">Duffyella gerundensis</name>
    <dbReference type="NCBI Taxonomy" id="1619313"/>
    <lineage>
        <taxon>Bacteria</taxon>
        <taxon>Pseudomonadati</taxon>
        <taxon>Pseudomonadota</taxon>
        <taxon>Gammaproteobacteria</taxon>
        <taxon>Enterobacterales</taxon>
        <taxon>Erwiniaceae</taxon>
        <taxon>Duffyella</taxon>
    </lineage>
</organism>
<dbReference type="NCBIfam" id="NF001423">
    <property type="entry name" value="PRK00299.1"/>
    <property type="match status" value="1"/>
</dbReference>
<dbReference type="KEGG" id="ege:EM595_0260"/>
<evidence type="ECO:0000256" key="3">
    <source>
        <dbReference type="ARBA" id="ARBA00022694"/>
    </source>
</evidence>
<dbReference type="SUPFAM" id="SSF64307">
    <property type="entry name" value="SirA-like"/>
    <property type="match status" value="1"/>
</dbReference>
<comment type="function">
    <text evidence="4">Sulfur carrier protein involved in sulfur trafficking in the cell. Part of a sulfur-relay system required for 2-thiolation during synthesis of 2-thiouridine of the modified wobble base 5-methylaminomethyl-2-thiouridine (mnm(5)s(2)U) in tRNA. Interacts with IscS and stimulates its cysteine desulfurase activity. Accepts an activated sulfur from IscS, which is then transferred to TusD, and thus determines the direction of sulfur flow from IscS to 2-thiouridine formation. Also appears to be involved in sulfur transfer for the biosynthesis of molybdopterin.</text>
</comment>